<feature type="chain" id="PRO_5003218551" evidence="1">
    <location>
        <begin position="25"/>
        <end position="222"/>
    </location>
</feature>
<name>E7D1S6_LATHE</name>
<feature type="signal peptide" evidence="1">
    <location>
        <begin position="1"/>
        <end position="24"/>
    </location>
</feature>
<evidence type="ECO:0000313" key="2">
    <source>
        <dbReference type="EMBL" id="ADV40320.1"/>
    </source>
</evidence>
<accession>E7D1S6</accession>
<sequence>MSSNKFLCLSAFLLTVFILKTSEARPSLDPLQTKVIEAGGNPGKGRNIHVHHTQGPAHTHTHRVVAGGEGGANQNGGAVTHVHTFRTDGADNVHTVTTDGANNVNSVTMTGGPSDQQQNTVRTISLSQLPIPVVDTTGNKSPSNVKVQQCQKGLINGVASKAKDIINGGASQLGNLINRLTKNGKLLGPVGGIVNAVGQGVMTYSKMESVASIMESRYHLWT</sequence>
<reference evidence="2" key="1">
    <citation type="submission" date="2010-07" db="EMBL/GenBank/DDBJ databases">
        <title>Identification of Proteins Involved in Black Widow Spider Wrapping Silk Fibers.</title>
        <authorList>
            <person name="Nguyen A."/>
            <person name="Verduzco A."/>
            <person name="Vierra C."/>
        </authorList>
    </citation>
    <scope>NUCLEOTIDE SEQUENCE</scope>
</reference>
<dbReference type="EMBL" id="HQ006030">
    <property type="protein sequence ID" value="ADV40320.1"/>
    <property type="molecule type" value="mRNA"/>
</dbReference>
<dbReference type="AlphaFoldDB" id="E7D1S6"/>
<keyword evidence="1" id="KW-0732">Signal</keyword>
<protein>
    <submittedName>
        <fullName evidence="2">Uncharacterized protein</fullName>
    </submittedName>
</protein>
<proteinExistence type="evidence at transcript level"/>
<evidence type="ECO:0000256" key="1">
    <source>
        <dbReference type="SAM" id="SignalP"/>
    </source>
</evidence>
<organism evidence="2">
    <name type="scientific">Latrodectus hesperus</name>
    <name type="common">Western black widow spider</name>
    <dbReference type="NCBI Taxonomy" id="256737"/>
    <lineage>
        <taxon>Eukaryota</taxon>
        <taxon>Metazoa</taxon>
        <taxon>Ecdysozoa</taxon>
        <taxon>Arthropoda</taxon>
        <taxon>Chelicerata</taxon>
        <taxon>Arachnida</taxon>
        <taxon>Araneae</taxon>
        <taxon>Araneomorphae</taxon>
        <taxon>Entelegynae</taxon>
        <taxon>Araneoidea</taxon>
        <taxon>Theridiidae</taxon>
        <taxon>Latrodectus</taxon>
    </lineage>
</organism>